<dbReference type="PROSITE" id="PS00371">
    <property type="entry name" value="PTS_EIIA_TYPE_1_HIS"/>
    <property type="match status" value="1"/>
</dbReference>
<name>A0AAV2W0A0_9VIBR</name>
<dbReference type="CDD" id="cd00212">
    <property type="entry name" value="PTS_IIB_glc"/>
    <property type="match status" value="1"/>
</dbReference>
<dbReference type="PANTHER" id="PTHR30175:SF1">
    <property type="entry name" value="PTS SYSTEM ARBUTIN-, CELLOBIOSE-, AND SALICIN-SPECIFIC EIIBC COMPONENT-RELATED"/>
    <property type="match status" value="1"/>
</dbReference>
<evidence type="ECO:0000256" key="10">
    <source>
        <dbReference type="ARBA" id="ARBA00023136"/>
    </source>
</evidence>
<evidence type="ECO:0000256" key="3">
    <source>
        <dbReference type="ARBA" id="ARBA00022475"/>
    </source>
</evidence>
<evidence type="ECO:0000256" key="12">
    <source>
        <dbReference type="SAM" id="Phobius"/>
    </source>
</evidence>
<gene>
    <name evidence="16" type="primary">bglF</name>
    <name evidence="16" type="ORF">VIBNISOn1_p0149</name>
</gene>
<dbReference type="PROSITE" id="PS51093">
    <property type="entry name" value="PTS_EIIA_TYPE_1"/>
    <property type="match status" value="1"/>
</dbReference>
<dbReference type="FunFam" id="2.70.70.10:FF:000001">
    <property type="entry name" value="PTS system glucose-specific IIA component"/>
    <property type="match status" value="1"/>
</dbReference>
<accession>A0AAV2W0A0</accession>
<keyword evidence="4" id="KW-0762">Sugar transport</keyword>
<dbReference type="NCBIfam" id="TIGR01995">
    <property type="entry name" value="PTS-II-ABC-beta"/>
    <property type="match status" value="1"/>
</dbReference>
<dbReference type="Pfam" id="PF00358">
    <property type="entry name" value="PTS_EIIA_1"/>
    <property type="match status" value="1"/>
</dbReference>
<dbReference type="EC" id="2.7.1.69" evidence="16"/>
<evidence type="ECO:0000256" key="1">
    <source>
        <dbReference type="ARBA" id="ARBA00004651"/>
    </source>
</evidence>
<dbReference type="PROSITE" id="PS01035">
    <property type="entry name" value="PTS_EIIB_TYPE_1_CYS"/>
    <property type="match status" value="1"/>
</dbReference>
<dbReference type="GO" id="GO:0016301">
    <property type="term" value="F:kinase activity"/>
    <property type="evidence" value="ECO:0007669"/>
    <property type="project" value="UniProtKB-KW"/>
</dbReference>
<dbReference type="PROSITE" id="PS51103">
    <property type="entry name" value="PTS_EIIC_TYPE_1"/>
    <property type="match status" value="1"/>
</dbReference>
<feature type="transmembrane region" description="Helical" evidence="12">
    <location>
        <begin position="389"/>
        <end position="413"/>
    </location>
</feature>
<reference evidence="16 17" key="1">
    <citation type="journal article" date="2013" name="ISME J.">
        <title>Comparative genomics of pathogenic lineages of Vibrio nigripulchritudo identifies virulence-associated traits.</title>
        <authorList>
            <person name="Goudenege D."/>
            <person name="Labreuche Y."/>
            <person name="Krin E."/>
            <person name="Ansquer D."/>
            <person name="Mangenot S."/>
            <person name="Calteau A."/>
            <person name="Medigue C."/>
            <person name="Mazel D."/>
            <person name="Polz M.F."/>
            <person name="Le Roux F."/>
        </authorList>
    </citation>
    <scope>NUCLEOTIDE SEQUENCE [LARGE SCALE GENOMIC DNA]</scope>
    <source>
        <strain evidence="16 17">SOn1</strain>
    </source>
</reference>
<feature type="domain" description="PTS EIIB type-1" evidence="14">
    <location>
        <begin position="7"/>
        <end position="89"/>
    </location>
</feature>
<keyword evidence="3" id="KW-1003">Cell membrane</keyword>
<evidence type="ECO:0000259" key="14">
    <source>
        <dbReference type="PROSITE" id="PS51098"/>
    </source>
</evidence>
<keyword evidence="6" id="KW-0598">Phosphotransferase system</keyword>
<dbReference type="GO" id="GO:0005886">
    <property type="term" value="C:plasma membrane"/>
    <property type="evidence" value="ECO:0007669"/>
    <property type="project" value="UniProtKB-SubCell"/>
</dbReference>
<comment type="subcellular location">
    <subcellularLocation>
        <location evidence="1">Cell membrane</location>
        <topology evidence="1">Multi-pass membrane protein</topology>
    </subcellularLocation>
</comment>
<evidence type="ECO:0000256" key="4">
    <source>
        <dbReference type="ARBA" id="ARBA00022597"/>
    </source>
</evidence>
<dbReference type="PROSITE" id="PS51098">
    <property type="entry name" value="PTS_EIIB_TYPE_1"/>
    <property type="match status" value="1"/>
</dbReference>
<dbReference type="InterPro" id="IPR011055">
    <property type="entry name" value="Dup_hybrid_motif"/>
</dbReference>
<keyword evidence="10 12" id="KW-0472">Membrane</keyword>
<dbReference type="InterPro" id="IPR001127">
    <property type="entry name" value="PTS_EIIA_1_perm"/>
</dbReference>
<evidence type="ECO:0000256" key="2">
    <source>
        <dbReference type="ARBA" id="ARBA00022448"/>
    </source>
</evidence>
<evidence type="ECO:0000256" key="6">
    <source>
        <dbReference type="ARBA" id="ARBA00022683"/>
    </source>
</evidence>
<dbReference type="InterPro" id="IPR001996">
    <property type="entry name" value="PTS_IIB_1"/>
</dbReference>
<evidence type="ECO:0000313" key="16">
    <source>
        <dbReference type="EMBL" id="CCO50312.1"/>
    </source>
</evidence>
<dbReference type="InterPro" id="IPR011297">
    <property type="entry name" value="PTS_IIABC_b_glu"/>
</dbReference>
<feature type="transmembrane region" description="Helical" evidence="12">
    <location>
        <begin position="433"/>
        <end position="455"/>
    </location>
</feature>
<keyword evidence="7 12" id="KW-0812">Transmembrane</keyword>
<feature type="transmembrane region" description="Helical" evidence="12">
    <location>
        <begin position="219"/>
        <end position="236"/>
    </location>
</feature>
<evidence type="ECO:0000259" key="13">
    <source>
        <dbReference type="PROSITE" id="PS51093"/>
    </source>
</evidence>
<dbReference type="PANTHER" id="PTHR30175">
    <property type="entry name" value="PHOSPHOTRANSFERASE SYSTEM TRANSPORT PROTEIN"/>
    <property type="match status" value="1"/>
</dbReference>
<evidence type="ECO:0000313" key="17">
    <source>
        <dbReference type="Proteomes" id="UP000018211"/>
    </source>
</evidence>
<dbReference type="Pfam" id="PF00367">
    <property type="entry name" value="PTS_EIIB"/>
    <property type="match status" value="1"/>
</dbReference>
<dbReference type="Gene3D" id="2.70.70.10">
    <property type="entry name" value="Glucose Permease (Domain IIA)"/>
    <property type="match status" value="1"/>
</dbReference>
<dbReference type="InterPro" id="IPR013013">
    <property type="entry name" value="PTS_EIIC_1"/>
</dbReference>
<dbReference type="InterPro" id="IPR018113">
    <property type="entry name" value="PTrfase_EIIB_Cys"/>
</dbReference>
<feature type="transmembrane region" description="Helical" evidence="12">
    <location>
        <begin position="330"/>
        <end position="351"/>
    </location>
</feature>
<protein>
    <submittedName>
        <fullName evidence="16">Fused beta-glucoside-specific PTS enzymes: IIA component IIB component IIC component</fullName>
        <ecNumber evidence="16">2.7.1.69</ecNumber>
    </submittedName>
</protein>
<dbReference type="Gene3D" id="3.30.1360.60">
    <property type="entry name" value="Glucose permease domain IIB"/>
    <property type="match status" value="1"/>
</dbReference>
<keyword evidence="5 16" id="KW-0808">Transferase</keyword>
<dbReference type="GO" id="GO:0015771">
    <property type="term" value="P:trehalose transport"/>
    <property type="evidence" value="ECO:0007669"/>
    <property type="project" value="TreeGrafter"/>
</dbReference>
<dbReference type="InterPro" id="IPR003352">
    <property type="entry name" value="PTS_EIIC"/>
</dbReference>
<keyword evidence="2" id="KW-0813">Transport</keyword>
<dbReference type="AlphaFoldDB" id="A0AAV2W0A0"/>
<evidence type="ECO:0000259" key="15">
    <source>
        <dbReference type="PROSITE" id="PS51103"/>
    </source>
</evidence>
<feature type="active site" description="Phosphocysteine intermediate; for EIIB activity" evidence="11">
    <location>
        <position position="29"/>
    </location>
</feature>
<evidence type="ECO:0000256" key="5">
    <source>
        <dbReference type="ARBA" id="ARBA00022679"/>
    </source>
</evidence>
<feature type="transmembrane region" description="Helical" evidence="12">
    <location>
        <begin position="301"/>
        <end position="324"/>
    </location>
</feature>
<organism evidence="16 17">
    <name type="scientific">Vibrio nigripulchritudo SOn1</name>
    <dbReference type="NCBI Taxonomy" id="1238450"/>
    <lineage>
        <taxon>Bacteria</taxon>
        <taxon>Pseudomonadati</taxon>
        <taxon>Pseudomonadota</taxon>
        <taxon>Gammaproteobacteria</taxon>
        <taxon>Vibrionales</taxon>
        <taxon>Vibrionaceae</taxon>
        <taxon>Vibrio</taxon>
    </lineage>
</organism>
<keyword evidence="9 12" id="KW-1133">Transmembrane helix</keyword>
<dbReference type="InterPro" id="IPR036878">
    <property type="entry name" value="Glu_permease_IIB"/>
</dbReference>
<dbReference type="GO" id="GO:0009401">
    <property type="term" value="P:phosphoenolpyruvate-dependent sugar phosphotransferase system"/>
    <property type="evidence" value="ECO:0007669"/>
    <property type="project" value="UniProtKB-KW"/>
</dbReference>
<feature type="domain" description="PTS EIIA type-1" evidence="13">
    <location>
        <begin position="507"/>
        <end position="611"/>
    </location>
</feature>
<dbReference type="GO" id="GO:0008982">
    <property type="term" value="F:protein-N(PI)-phosphohistidine-sugar phosphotransferase activity"/>
    <property type="evidence" value="ECO:0007669"/>
    <property type="project" value="InterPro"/>
</dbReference>
<proteinExistence type="predicted"/>
<dbReference type="SUPFAM" id="SSF55604">
    <property type="entry name" value="Glucose permease domain IIB"/>
    <property type="match status" value="1"/>
</dbReference>
<evidence type="ECO:0000256" key="9">
    <source>
        <dbReference type="ARBA" id="ARBA00022989"/>
    </source>
</evidence>
<feature type="transmembrane region" description="Helical" evidence="12">
    <location>
        <begin position="108"/>
        <end position="132"/>
    </location>
</feature>
<dbReference type="GO" id="GO:0090589">
    <property type="term" value="F:protein-phosphocysteine-trehalose phosphotransferase system transporter activity"/>
    <property type="evidence" value="ECO:0007669"/>
    <property type="project" value="TreeGrafter"/>
</dbReference>
<evidence type="ECO:0000256" key="8">
    <source>
        <dbReference type="ARBA" id="ARBA00022777"/>
    </source>
</evidence>
<dbReference type="SUPFAM" id="SSF51261">
    <property type="entry name" value="Duplicated hybrid motif"/>
    <property type="match status" value="1"/>
</dbReference>
<dbReference type="InterPro" id="IPR050558">
    <property type="entry name" value="PTS_Sugar-Specific_Components"/>
</dbReference>
<evidence type="ECO:0000256" key="7">
    <source>
        <dbReference type="ARBA" id="ARBA00022692"/>
    </source>
</evidence>
<dbReference type="NCBIfam" id="TIGR00830">
    <property type="entry name" value="PTBA"/>
    <property type="match status" value="1"/>
</dbReference>
<dbReference type="Proteomes" id="UP000018211">
    <property type="component" value="Unassembled WGS sequence"/>
</dbReference>
<dbReference type="EMBL" id="CAOF01000200">
    <property type="protein sequence ID" value="CCO50312.1"/>
    <property type="molecule type" value="Genomic_DNA"/>
</dbReference>
<sequence>MKNHMDSDRAEKIIQALGGKKNILTLVHCTTRLRFNLINQSEVDVDALKQIDEIISVRYGGGQLQLVVGGYVESLYSDIFSLIETNLQKKNRVPRSIVNQLFELISGMFVPLIGVMAAAGILSGILTLTLALEWLSPNTGAFRILRATADSFFFFLPILLGYTASKQFGANPFVTMVIGGALIHPEIAIQTDTFINATLVDKGITQEDFFGMPITYVRYSYTVVPIIFSAWVNAMLEKKLTSLVPADLKNIFVPFLCLTITAPLTFLIIGPLSALIASELALFLTALFDFNPALVGALFGALWQVLVIFGLHWSIAPIIINNIATLGYDLYLPIVLASVFGQVGAGLAVCYKAKNRSIRNLAISSSVTGIFGITEPLVYSINLPRKLPFYIGCISGGIGGMMMTLYGVKAYVFSFQNVFSFSTFISGMGIDDTFYGAFLSVATATISAFILTLLLDPKKKPFRTHDNKAGLNECLDGSVPPNPSCSINEKIVSPLSGNIFPLAHLKDSTFATGLIGKGVAIVPESGLLVSPVHGVVDSVYKTEHAIGITSKSGVQLLIHIGIDTVRLDGRYFDCLVKQGQTVAPGERLIQFDIEGITQAGFEITTPILITNYDDYREIVVISDKKVEALRPLLVCI</sequence>
<evidence type="ECO:0000256" key="11">
    <source>
        <dbReference type="PROSITE-ProRule" id="PRU00421"/>
    </source>
</evidence>
<keyword evidence="8" id="KW-0418">Kinase</keyword>
<feature type="transmembrane region" description="Helical" evidence="12">
    <location>
        <begin position="248"/>
        <end position="269"/>
    </location>
</feature>
<feature type="transmembrane region" description="Helical" evidence="12">
    <location>
        <begin position="144"/>
        <end position="164"/>
    </location>
</feature>
<comment type="caution">
    <text evidence="16">The sequence shown here is derived from an EMBL/GenBank/DDBJ whole genome shotgun (WGS) entry which is preliminary data.</text>
</comment>
<dbReference type="Pfam" id="PF02378">
    <property type="entry name" value="PTS_EIIC"/>
    <property type="match status" value="1"/>
</dbReference>
<feature type="domain" description="PTS EIIC type-1" evidence="15">
    <location>
        <begin position="103"/>
        <end position="467"/>
    </location>
</feature>